<dbReference type="EMBL" id="JAFNAA010000521">
    <property type="protein sequence ID" value="MBO1110277.1"/>
    <property type="molecule type" value="Genomic_DNA"/>
</dbReference>
<dbReference type="SUPFAM" id="SSF51182">
    <property type="entry name" value="RmlC-like cupins"/>
    <property type="match status" value="1"/>
</dbReference>
<dbReference type="PANTHER" id="PTHR43212:SF3">
    <property type="entry name" value="QUERCETIN 2,3-DIOXYGENASE"/>
    <property type="match status" value="1"/>
</dbReference>
<evidence type="ECO:0000256" key="2">
    <source>
        <dbReference type="RuleBase" id="RU003457"/>
    </source>
</evidence>
<accession>A0A8I2B7I8</accession>
<evidence type="ECO:0000256" key="1">
    <source>
        <dbReference type="ARBA" id="ARBA00008416"/>
    </source>
</evidence>
<evidence type="ECO:0000313" key="4">
    <source>
        <dbReference type="EMBL" id="MBO1110277.1"/>
    </source>
</evidence>
<dbReference type="AlphaFoldDB" id="A0A8I2B7I8"/>
<organism evidence="4 5">
    <name type="scientific">Plesiomonas shigelloides</name>
    <name type="common">Aeromonas shigelloides</name>
    <dbReference type="NCBI Taxonomy" id="703"/>
    <lineage>
        <taxon>Bacteria</taxon>
        <taxon>Pseudomonadati</taxon>
        <taxon>Pseudomonadota</taxon>
        <taxon>Gammaproteobacteria</taxon>
        <taxon>Enterobacterales</taxon>
        <taxon>Enterobacteriaceae</taxon>
        <taxon>Plesiomonas</taxon>
    </lineage>
</organism>
<comment type="caution">
    <text evidence="4">The sequence shown here is derived from an EMBL/GenBank/DDBJ whole genome shotgun (WGS) entry which is preliminary data.</text>
</comment>
<dbReference type="InterPro" id="IPR012093">
    <property type="entry name" value="Pirin"/>
</dbReference>
<dbReference type="InterPro" id="IPR014710">
    <property type="entry name" value="RmlC-like_jellyroll"/>
</dbReference>
<dbReference type="Proteomes" id="UP000664658">
    <property type="component" value="Unassembled WGS sequence"/>
</dbReference>
<dbReference type="PANTHER" id="PTHR43212">
    <property type="entry name" value="QUERCETIN 2,3-DIOXYGENASE"/>
    <property type="match status" value="1"/>
</dbReference>
<dbReference type="InterPro" id="IPR011051">
    <property type="entry name" value="RmlC_Cupin_sf"/>
</dbReference>
<protein>
    <submittedName>
        <fullName evidence="4">Pirin family protein</fullName>
    </submittedName>
</protein>
<dbReference type="Gene3D" id="2.60.120.10">
    <property type="entry name" value="Jelly Rolls"/>
    <property type="match status" value="1"/>
</dbReference>
<sequence>MLHLRKSEQRGHANHGWLDTWHSFSFADYFEPSYMGFSALRVINEDFIDEGCGFPTHPHTDMEILTYVRQGRVAHKDSMGYATEVQAGEFHIMSAGTGIRHYAYHPSNDALLPLFQLWILPQQTRLEPRNTHR</sequence>
<feature type="domain" description="Pirin N-terminal" evidence="3">
    <location>
        <begin position="6"/>
        <end position="119"/>
    </location>
</feature>
<evidence type="ECO:0000259" key="3">
    <source>
        <dbReference type="Pfam" id="PF02678"/>
    </source>
</evidence>
<gene>
    <name evidence="4" type="ORF">J2R62_19465</name>
</gene>
<feature type="non-terminal residue" evidence="4">
    <location>
        <position position="133"/>
    </location>
</feature>
<name>A0A8I2B7I8_PLESH</name>
<dbReference type="RefSeq" id="WP_207543073.1">
    <property type="nucleotide sequence ID" value="NZ_JAFNAA010000521.1"/>
</dbReference>
<proteinExistence type="inferred from homology"/>
<comment type="similarity">
    <text evidence="1 2">Belongs to the pirin family.</text>
</comment>
<evidence type="ECO:0000313" key="5">
    <source>
        <dbReference type="Proteomes" id="UP000664658"/>
    </source>
</evidence>
<reference evidence="4" key="1">
    <citation type="submission" date="2021-03" db="EMBL/GenBank/DDBJ databases">
        <title>Plesiomonas shigelloides zfcc0051, isolated from zebrafish feces.</title>
        <authorList>
            <person name="Vanderhoek Z."/>
            <person name="Gaulke C."/>
        </authorList>
    </citation>
    <scope>NUCLEOTIDE SEQUENCE</scope>
    <source>
        <strain evidence="4">Zfcc0051</strain>
    </source>
</reference>
<dbReference type="InterPro" id="IPR003829">
    <property type="entry name" value="Pirin_N_dom"/>
</dbReference>
<dbReference type="Pfam" id="PF02678">
    <property type="entry name" value="Pirin"/>
    <property type="match status" value="1"/>
</dbReference>